<dbReference type="AlphaFoldDB" id="N1MJ09"/>
<organism evidence="1 2">
    <name type="scientific">Sphingobium indicum BiD32</name>
    <dbReference type="NCBI Taxonomy" id="1301087"/>
    <lineage>
        <taxon>Bacteria</taxon>
        <taxon>Pseudomonadati</taxon>
        <taxon>Pseudomonadota</taxon>
        <taxon>Alphaproteobacteria</taxon>
        <taxon>Sphingomonadales</taxon>
        <taxon>Sphingomonadaceae</taxon>
        <taxon>Sphingobium</taxon>
    </lineage>
</organism>
<dbReference type="EMBL" id="CAVK010000055">
    <property type="protein sequence ID" value="CCW16744.1"/>
    <property type="molecule type" value="Genomic_DNA"/>
</dbReference>
<accession>N1MJ09</accession>
<dbReference type="Proteomes" id="UP000013201">
    <property type="component" value="Unassembled WGS sequence"/>
</dbReference>
<keyword evidence="2" id="KW-1185">Reference proteome</keyword>
<protein>
    <submittedName>
        <fullName evidence="1">Uncharacterized protein</fullName>
    </submittedName>
</protein>
<evidence type="ECO:0000313" key="1">
    <source>
        <dbReference type="EMBL" id="CCW16744.1"/>
    </source>
</evidence>
<gene>
    <name evidence="1" type="ORF">EBBID32_10820</name>
</gene>
<proteinExistence type="predicted"/>
<sequence>MYDEAASIGTLRSEISGLLLLLHRGDFIIVDGAALAL</sequence>
<reference evidence="1 2" key="1">
    <citation type="submission" date="2013-03" db="EMBL/GenBank/DDBJ databases">
        <authorList>
            <person name="Le V."/>
        </authorList>
    </citation>
    <scope>NUCLEOTIDE SEQUENCE [LARGE SCALE GENOMIC DNA]</scope>
    <source>
        <strain evidence="1 2">BiD32</strain>
    </source>
</reference>
<name>N1MJ09_9SPHN</name>
<comment type="caution">
    <text evidence="1">The sequence shown here is derived from an EMBL/GenBank/DDBJ whole genome shotgun (WGS) entry which is preliminary data.</text>
</comment>
<reference evidence="2" key="2">
    <citation type="submission" date="2013-04" db="EMBL/GenBank/DDBJ databases">
        <title>Bisphenol A degrading Sphingobium sp. strain BiD32.</title>
        <authorList>
            <person name="Nielsen J.L."/>
            <person name="Zhou N.A."/>
            <person name="Kjeldal H."/>
        </authorList>
    </citation>
    <scope>NUCLEOTIDE SEQUENCE [LARGE SCALE GENOMIC DNA]</scope>
    <source>
        <strain evidence="2">BiD32</strain>
    </source>
</reference>
<evidence type="ECO:0000313" key="2">
    <source>
        <dbReference type="Proteomes" id="UP000013201"/>
    </source>
</evidence>